<organism evidence="1 2">
    <name type="scientific">Halocatena salina</name>
    <dbReference type="NCBI Taxonomy" id="2934340"/>
    <lineage>
        <taxon>Archaea</taxon>
        <taxon>Methanobacteriati</taxon>
        <taxon>Methanobacteriota</taxon>
        <taxon>Stenosarchaea group</taxon>
        <taxon>Halobacteria</taxon>
        <taxon>Halobacteriales</taxon>
        <taxon>Natronomonadaceae</taxon>
        <taxon>Halocatena</taxon>
    </lineage>
</organism>
<dbReference type="InterPro" id="IPR021799">
    <property type="entry name" value="PIN-like_prokaryotic"/>
</dbReference>
<dbReference type="Pfam" id="PF11848">
    <property type="entry name" value="DUF3368"/>
    <property type="match status" value="1"/>
</dbReference>
<evidence type="ECO:0008006" key="3">
    <source>
        <dbReference type="Google" id="ProtNLM"/>
    </source>
</evidence>
<dbReference type="KEGG" id="haad:MW046_08190"/>
<dbReference type="GeneID" id="71928019"/>
<dbReference type="Proteomes" id="UP000831768">
    <property type="component" value="Chromosome"/>
</dbReference>
<dbReference type="EMBL" id="CP096019">
    <property type="protein sequence ID" value="UPM41949.1"/>
    <property type="molecule type" value="Genomic_DNA"/>
</dbReference>
<dbReference type="RefSeq" id="WP_247992628.1">
    <property type="nucleotide sequence ID" value="NZ_CP096019.1"/>
</dbReference>
<reference evidence="1" key="1">
    <citation type="submission" date="2022-04" db="EMBL/GenBank/DDBJ databases">
        <title>Halocatena sp. nov., isolated from a salt lake.</title>
        <authorList>
            <person name="Cui H.-L."/>
        </authorList>
    </citation>
    <scope>NUCLEOTIDE SEQUENCE</scope>
    <source>
        <strain evidence="1">AD-1</strain>
    </source>
</reference>
<evidence type="ECO:0000313" key="1">
    <source>
        <dbReference type="EMBL" id="UPM41949.1"/>
    </source>
</evidence>
<gene>
    <name evidence="1" type="ORF">MW046_08190</name>
</gene>
<proteinExistence type="predicted"/>
<name>A0A8T9ZZR2_9EURY</name>
<accession>A0A8T9ZZR2</accession>
<sequence length="162" mass="17531">MVVVDTSAFVSIAVGDCLELVLTGFDITTTTRVVDELENTAAYDDPHGRGATAVLERMDHVAVRDVTAPELLSNRIDTGEASCVGAVRDTNASVLVTDDFRALPELAALVETDIVLSPVLLRSLCDRGVLTESEARSALETIATERDWLDAPIHRYARSLFE</sequence>
<keyword evidence="2" id="KW-1185">Reference proteome</keyword>
<evidence type="ECO:0000313" key="2">
    <source>
        <dbReference type="Proteomes" id="UP000831768"/>
    </source>
</evidence>
<protein>
    <recommendedName>
        <fullName evidence="3">PIN domain-containing protein</fullName>
    </recommendedName>
</protein>
<dbReference type="AlphaFoldDB" id="A0A8T9ZZR2"/>